<keyword evidence="13" id="KW-0675">Receptor</keyword>
<name>A0A7N1A7D1_KALFE</name>
<dbReference type="InterPro" id="IPR008271">
    <property type="entry name" value="Ser/Thr_kinase_AS"/>
</dbReference>
<dbReference type="Proteomes" id="UP000594263">
    <property type="component" value="Unplaced"/>
</dbReference>
<keyword evidence="5" id="KW-0812">Transmembrane</keyword>
<dbReference type="SUPFAM" id="SSF56112">
    <property type="entry name" value="Protein kinase-like (PK-like)"/>
    <property type="match status" value="1"/>
</dbReference>
<dbReference type="GO" id="GO:0005524">
    <property type="term" value="F:ATP binding"/>
    <property type="evidence" value="ECO:0007669"/>
    <property type="project" value="UniProtKB-UniRule"/>
</dbReference>
<evidence type="ECO:0000256" key="16">
    <source>
        <dbReference type="RuleBase" id="RU000304"/>
    </source>
</evidence>
<dbReference type="PROSITE" id="PS50011">
    <property type="entry name" value="PROTEIN_KINASE_DOM"/>
    <property type="match status" value="1"/>
</dbReference>
<dbReference type="InterPro" id="IPR011009">
    <property type="entry name" value="Kinase-like_dom_sf"/>
</dbReference>
<dbReference type="InterPro" id="IPR000719">
    <property type="entry name" value="Prot_kinase_dom"/>
</dbReference>
<evidence type="ECO:0000256" key="9">
    <source>
        <dbReference type="ARBA" id="ARBA00022777"/>
    </source>
</evidence>
<feature type="domain" description="Protein kinase" evidence="18">
    <location>
        <begin position="50"/>
        <end position="324"/>
    </location>
</feature>
<organism evidence="19 20">
    <name type="scientific">Kalanchoe fedtschenkoi</name>
    <name type="common">Lavender scallops</name>
    <name type="synonym">South American air plant</name>
    <dbReference type="NCBI Taxonomy" id="63787"/>
    <lineage>
        <taxon>Eukaryota</taxon>
        <taxon>Viridiplantae</taxon>
        <taxon>Streptophyta</taxon>
        <taxon>Embryophyta</taxon>
        <taxon>Tracheophyta</taxon>
        <taxon>Spermatophyta</taxon>
        <taxon>Magnoliopsida</taxon>
        <taxon>eudicotyledons</taxon>
        <taxon>Gunneridae</taxon>
        <taxon>Pentapetalae</taxon>
        <taxon>Saxifragales</taxon>
        <taxon>Crassulaceae</taxon>
        <taxon>Kalanchoe</taxon>
    </lineage>
</organism>
<dbReference type="PANTHER" id="PTHR27002">
    <property type="entry name" value="RECEPTOR-LIKE SERINE/THREONINE-PROTEIN KINASE SD1-8"/>
    <property type="match status" value="1"/>
</dbReference>
<dbReference type="PANTHER" id="PTHR27002:SF181">
    <property type="entry name" value="RECEPTOR-LIKE SERINE_THREONINE-PROTEIN KINASE"/>
    <property type="match status" value="1"/>
</dbReference>
<dbReference type="AlphaFoldDB" id="A0A7N1A7D1"/>
<evidence type="ECO:0000256" key="1">
    <source>
        <dbReference type="ARBA" id="ARBA00004167"/>
    </source>
</evidence>
<evidence type="ECO:0000313" key="19">
    <source>
        <dbReference type="EnsemblPlants" id="Kaladp0839s0001.1.v1.1"/>
    </source>
</evidence>
<dbReference type="EnsemblPlants" id="Kaladp0839s0001.1.v1.1">
    <property type="protein sequence ID" value="Kaladp0839s0001.1.v1.1"/>
    <property type="gene ID" value="Kaladp0839s0001.v1.1"/>
</dbReference>
<comment type="similarity">
    <text evidence="16">Belongs to the protein kinase superfamily.</text>
</comment>
<dbReference type="FunFam" id="1.10.510.10:FF:000343">
    <property type="entry name" value="Cysteine-rich receptor-like protein kinase 28"/>
    <property type="match status" value="1"/>
</dbReference>
<evidence type="ECO:0000313" key="20">
    <source>
        <dbReference type="Proteomes" id="UP000594263"/>
    </source>
</evidence>
<dbReference type="PROSITE" id="PS00107">
    <property type="entry name" value="PROTEIN_KINASE_ATP"/>
    <property type="match status" value="1"/>
</dbReference>
<proteinExistence type="inferred from homology"/>
<dbReference type="CDD" id="cd14066">
    <property type="entry name" value="STKc_IRAK"/>
    <property type="match status" value="1"/>
</dbReference>
<evidence type="ECO:0000259" key="18">
    <source>
        <dbReference type="PROSITE" id="PS50011"/>
    </source>
</evidence>
<feature type="chain" id="PRO_5029467897" description="Protein kinase domain-containing protein" evidence="17">
    <location>
        <begin position="23"/>
        <end position="424"/>
    </location>
</feature>
<dbReference type="GO" id="GO:0004674">
    <property type="term" value="F:protein serine/threonine kinase activity"/>
    <property type="evidence" value="ECO:0007669"/>
    <property type="project" value="UniProtKB-KW"/>
</dbReference>
<feature type="binding site" evidence="15">
    <location>
        <position position="78"/>
    </location>
    <ligand>
        <name>ATP</name>
        <dbReference type="ChEBI" id="CHEBI:30616"/>
    </ligand>
</feature>
<dbReference type="InterPro" id="IPR001245">
    <property type="entry name" value="Ser-Thr/Tyr_kinase_cat_dom"/>
</dbReference>
<keyword evidence="7" id="KW-0677">Repeat</keyword>
<dbReference type="Gene3D" id="3.30.200.20">
    <property type="entry name" value="Phosphorylase Kinase, domain 1"/>
    <property type="match status" value="2"/>
</dbReference>
<dbReference type="FunFam" id="3.30.200.20:FF:000142">
    <property type="entry name" value="Cysteine-rich receptor-like protein kinase 10"/>
    <property type="match status" value="1"/>
</dbReference>
<evidence type="ECO:0000256" key="13">
    <source>
        <dbReference type="ARBA" id="ARBA00023170"/>
    </source>
</evidence>
<evidence type="ECO:0000256" key="17">
    <source>
        <dbReference type="SAM" id="SignalP"/>
    </source>
</evidence>
<evidence type="ECO:0000256" key="10">
    <source>
        <dbReference type="ARBA" id="ARBA00022840"/>
    </source>
</evidence>
<dbReference type="PROSITE" id="PS00108">
    <property type="entry name" value="PROTEIN_KINASE_ST"/>
    <property type="match status" value="1"/>
</dbReference>
<protein>
    <recommendedName>
        <fullName evidence="18">Protein kinase domain-containing protein</fullName>
    </recommendedName>
</protein>
<keyword evidence="12" id="KW-0472">Membrane</keyword>
<evidence type="ECO:0000256" key="6">
    <source>
        <dbReference type="ARBA" id="ARBA00022729"/>
    </source>
</evidence>
<dbReference type="InterPro" id="IPR017441">
    <property type="entry name" value="Protein_kinase_ATP_BS"/>
</dbReference>
<sequence>MNAYLSASLILICIGLKLDTSSFTIAGVDEIGADALQLDFGTVKAATNNFSNDNKLGQGGFGSVYKGKLGDGQDIAVKRLATGSGQGDLEFKNEVVLLARLQHRNLVRLLGFCLEGQERLLVYEFVANASLDRFLFDPAKRPYLDWERRYKIIGGVARGLLYLHEDSRLRIIHRDLKASNILLDDEIHPKIADFGMARLFIVDQTQGNTSRIVGTYGYMAPEYAMHGQFSVKSDVYSFGVLLLELVSGQKNNCFRVGETTEDLISFAWDSWRDGNAADMIDPAIINGPRNEIMRCIHIGLLCVQESVAARPTMASVVLMLSSFSLSLPLPSEPAFFVHSSVEAERPLLADYSSRTSISSHYKLQRKLVDGKEIGMNRLATNSGQGDLEFKNEIVIVAKLQQRNLVRHLVFVWIKWKGFSSLGLF</sequence>
<dbReference type="Gene3D" id="1.10.510.10">
    <property type="entry name" value="Transferase(Phosphotransferase) domain 1"/>
    <property type="match status" value="1"/>
</dbReference>
<dbReference type="OMA" id="CFRNVEN"/>
<evidence type="ECO:0000256" key="7">
    <source>
        <dbReference type="ARBA" id="ARBA00022737"/>
    </source>
</evidence>
<evidence type="ECO:0000256" key="14">
    <source>
        <dbReference type="ARBA" id="ARBA00023180"/>
    </source>
</evidence>
<evidence type="ECO:0000256" key="4">
    <source>
        <dbReference type="ARBA" id="ARBA00022679"/>
    </source>
</evidence>
<evidence type="ECO:0000256" key="11">
    <source>
        <dbReference type="ARBA" id="ARBA00022989"/>
    </source>
</evidence>
<accession>A0A7N1A7D1</accession>
<evidence type="ECO:0000256" key="8">
    <source>
        <dbReference type="ARBA" id="ARBA00022741"/>
    </source>
</evidence>
<dbReference type="SMART" id="SM00220">
    <property type="entry name" value="S_TKc"/>
    <property type="match status" value="1"/>
</dbReference>
<keyword evidence="4" id="KW-0808">Transferase</keyword>
<keyword evidence="10 15" id="KW-0067">ATP-binding</keyword>
<reference evidence="19" key="1">
    <citation type="submission" date="2021-01" db="UniProtKB">
        <authorList>
            <consortium name="EnsemblPlants"/>
        </authorList>
    </citation>
    <scope>IDENTIFICATION</scope>
</reference>
<evidence type="ECO:0000256" key="12">
    <source>
        <dbReference type="ARBA" id="ARBA00023136"/>
    </source>
</evidence>
<dbReference type="Pfam" id="PF07714">
    <property type="entry name" value="PK_Tyr_Ser-Thr"/>
    <property type="match status" value="1"/>
</dbReference>
<keyword evidence="6 17" id="KW-0732">Signal</keyword>
<evidence type="ECO:0000256" key="15">
    <source>
        <dbReference type="PROSITE-ProRule" id="PRU10141"/>
    </source>
</evidence>
<keyword evidence="20" id="KW-1185">Reference proteome</keyword>
<evidence type="ECO:0000256" key="5">
    <source>
        <dbReference type="ARBA" id="ARBA00022692"/>
    </source>
</evidence>
<keyword evidence="3" id="KW-0597">Phosphoprotein</keyword>
<evidence type="ECO:0000256" key="3">
    <source>
        <dbReference type="ARBA" id="ARBA00022553"/>
    </source>
</evidence>
<evidence type="ECO:0000256" key="2">
    <source>
        <dbReference type="ARBA" id="ARBA00022527"/>
    </source>
</evidence>
<keyword evidence="11" id="KW-1133">Transmembrane helix</keyword>
<keyword evidence="14" id="KW-0325">Glycoprotein</keyword>
<comment type="subcellular location">
    <subcellularLocation>
        <location evidence="1">Membrane</location>
        <topology evidence="1">Single-pass membrane protein</topology>
    </subcellularLocation>
</comment>
<feature type="signal peptide" evidence="17">
    <location>
        <begin position="1"/>
        <end position="22"/>
    </location>
</feature>
<dbReference type="GO" id="GO:0009737">
    <property type="term" value="P:response to abscisic acid"/>
    <property type="evidence" value="ECO:0007669"/>
    <property type="project" value="UniProtKB-ARBA"/>
</dbReference>
<dbReference type="GO" id="GO:0005886">
    <property type="term" value="C:plasma membrane"/>
    <property type="evidence" value="ECO:0007669"/>
    <property type="project" value="TreeGrafter"/>
</dbReference>
<keyword evidence="9" id="KW-0418">Kinase</keyword>
<keyword evidence="2 16" id="KW-0723">Serine/threonine-protein kinase</keyword>
<keyword evidence="8 15" id="KW-0547">Nucleotide-binding</keyword>
<dbReference type="Gramene" id="Kaladp0839s0001.1.v1.1">
    <property type="protein sequence ID" value="Kaladp0839s0001.1.v1.1"/>
    <property type="gene ID" value="Kaladp0839s0001.v1.1"/>
</dbReference>